<dbReference type="EMBL" id="JANYMP010000003">
    <property type="protein sequence ID" value="MCS7477007.1"/>
    <property type="molecule type" value="Genomic_DNA"/>
</dbReference>
<name>A0A9X2VJ26_9PSEU</name>
<gene>
    <name evidence="2" type="ORF">NZH93_09090</name>
</gene>
<evidence type="ECO:0000256" key="1">
    <source>
        <dbReference type="SAM" id="MobiDB-lite"/>
    </source>
</evidence>
<proteinExistence type="predicted"/>
<reference evidence="2" key="1">
    <citation type="submission" date="2022-08" db="EMBL/GenBank/DDBJ databases">
        <authorList>
            <person name="Tistechok S."/>
            <person name="Samborskyy M."/>
            <person name="Roman I."/>
        </authorList>
    </citation>
    <scope>NUCLEOTIDE SEQUENCE</scope>
    <source>
        <strain evidence="2">DSM 103496</strain>
    </source>
</reference>
<keyword evidence="3" id="KW-1185">Reference proteome</keyword>
<dbReference type="AlphaFoldDB" id="A0A9X2VJ26"/>
<evidence type="ECO:0000313" key="3">
    <source>
        <dbReference type="Proteomes" id="UP001141259"/>
    </source>
</evidence>
<dbReference type="Proteomes" id="UP001141259">
    <property type="component" value="Unassembled WGS sequence"/>
</dbReference>
<sequence>MDTRLALLTGLDVLELVIPTSRGHPRRGSGTSSPRTPPIAVLT</sequence>
<accession>A0A9X2VJ26</accession>
<evidence type="ECO:0000313" key="2">
    <source>
        <dbReference type="EMBL" id="MCS7477007.1"/>
    </source>
</evidence>
<organism evidence="2 3">
    <name type="scientific">Umezawaea endophytica</name>
    <dbReference type="NCBI Taxonomy" id="1654476"/>
    <lineage>
        <taxon>Bacteria</taxon>
        <taxon>Bacillati</taxon>
        <taxon>Actinomycetota</taxon>
        <taxon>Actinomycetes</taxon>
        <taxon>Pseudonocardiales</taxon>
        <taxon>Pseudonocardiaceae</taxon>
        <taxon>Umezawaea</taxon>
    </lineage>
</organism>
<feature type="region of interest" description="Disordered" evidence="1">
    <location>
        <begin position="19"/>
        <end position="43"/>
    </location>
</feature>
<comment type="caution">
    <text evidence="2">The sequence shown here is derived from an EMBL/GenBank/DDBJ whole genome shotgun (WGS) entry which is preliminary data.</text>
</comment>
<protein>
    <submittedName>
        <fullName evidence="2">Uncharacterized protein</fullName>
    </submittedName>
</protein>
<dbReference type="RefSeq" id="WP_259622520.1">
    <property type="nucleotide sequence ID" value="NZ_JANYMP010000003.1"/>
</dbReference>